<feature type="transmembrane region" description="Helical" evidence="1">
    <location>
        <begin position="395"/>
        <end position="415"/>
    </location>
</feature>
<comment type="caution">
    <text evidence="2">The sequence shown here is derived from an EMBL/GenBank/DDBJ whole genome shotgun (WGS) entry which is preliminary data.</text>
</comment>
<feature type="transmembrane region" description="Helical" evidence="1">
    <location>
        <begin position="253"/>
        <end position="273"/>
    </location>
</feature>
<feature type="transmembrane region" description="Helical" evidence="1">
    <location>
        <begin position="12"/>
        <end position="30"/>
    </location>
</feature>
<dbReference type="Proteomes" id="UP001595789">
    <property type="component" value="Unassembled WGS sequence"/>
</dbReference>
<evidence type="ECO:0000256" key="1">
    <source>
        <dbReference type="SAM" id="Phobius"/>
    </source>
</evidence>
<feature type="transmembrane region" description="Helical" evidence="1">
    <location>
        <begin position="105"/>
        <end position="123"/>
    </location>
</feature>
<feature type="transmembrane region" description="Helical" evidence="1">
    <location>
        <begin position="144"/>
        <end position="161"/>
    </location>
</feature>
<evidence type="ECO:0008006" key="4">
    <source>
        <dbReference type="Google" id="ProtNLM"/>
    </source>
</evidence>
<organism evidence="2 3">
    <name type="scientific">Pedobacter lithocola</name>
    <dbReference type="NCBI Taxonomy" id="1908239"/>
    <lineage>
        <taxon>Bacteria</taxon>
        <taxon>Pseudomonadati</taxon>
        <taxon>Bacteroidota</taxon>
        <taxon>Sphingobacteriia</taxon>
        <taxon>Sphingobacteriales</taxon>
        <taxon>Sphingobacteriaceae</taxon>
        <taxon>Pedobacter</taxon>
    </lineage>
</organism>
<keyword evidence="3" id="KW-1185">Reference proteome</keyword>
<gene>
    <name evidence="2" type="ORF">ACFOWA_01970</name>
</gene>
<feature type="transmembrane region" description="Helical" evidence="1">
    <location>
        <begin position="207"/>
        <end position="222"/>
    </location>
</feature>
<proteinExistence type="predicted"/>
<evidence type="ECO:0000313" key="2">
    <source>
        <dbReference type="EMBL" id="MFC4209929.1"/>
    </source>
</evidence>
<keyword evidence="1" id="KW-0472">Membrane</keyword>
<accession>A0ABV8P3V5</accession>
<dbReference type="EMBL" id="JBHSBW010000004">
    <property type="protein sequence ID" value="MFC4209929.1"/>
    <property type="molecule type" value="Genomic_DNA"/>
</dbReference>
<sequence length="479" mass="55263">MIQSKRAIDLNKILKIVNLGILFLLWYSYLEKGDGLYVNLNTILLGTLLSIQIGFFLFFEEKRRDPFVILLCLQMTIYFLLRILTLLNYEFSNVFTRYPFVPENLNDALVFILVANLIFYFGLKINNLKASILSKASNVKPAKTYLVVIFIGIGYFIAFYQKGGLSFLEGFMGMIQSLFVNLGIMLFMAIVFLLLFKEKIDVKTKRIVFVGILFMVLIQTLTGSRSAILSVINYLLFALLAIHDSIKVERKYLILGGGLLPIMIIIFALSTFLRPRLENRETIGSETFEAVKEFNLSEVVVDGSDLVLMEVFDRIGFLDYCAETMSNSDKYSEIFNPIYYFKSIVDNVLTPGFTIFDTPRVSNATTFVYNDRGTPSLARVGEGYQSDEFTMYGEFYALFGKWFSLIPIFLVGYCFKSIYTHINQSNIYLFYLKRALILLVFYSTLNSFGLDWILLDVVAIFFTYKIFKRFFKFNYITKI</sequence>
<feature type="transmembrane region" description="Helical" evidence="1">
    <location>
        <begin position="450"/>
        <end position="467"/>
    </location>
</feature>
<feature type="transmembrane region" description="Helical" evidence="1">
    <location>
        <begin position="36"/>
        <end position="59"/>
    </location>
</feature>
<feature type="transmembrane region" description="Helical" evidence="1">
    <location>
        <begin position="66"/>
        <end position="85"/>
    </location>
</feature>
<feature type="transmembrane region" description="Helical" evidence="1">
    <location>
        <begin position="173"/>
        <end position="195"/>
    </location>
</feature>
<protein>
    <recommendedName>
        <fullName evidence="4">Oligosaccharide repeat unit polymerase</fullName>
    </recommendedName>
</protein>
<evidence type="ECO:0000313" key="3">
    <source>
        <dbReference type="Proteomes" id="UP001595789"/>
    </source>
</evidence>
<dbReference type="RefSeq" id="WP_378981243.1">
    <property type="nucleotide sequence ID" value="NZ_JBHSBW010000004.1"/>
</dbReference>
<keyword evidence="1" id="KW-1133">Transmembrane helix</keyword>
<keyword evidence="1" id="KW-0812">Transmembrane</keyword>
<name>A0ABV8P3V5_9SPHI</name>
<reference evidence="3" key="1">
    <citation type="journal article" date="2019" name="Int. J. Syst. Evol. Microbiol.">
        <title>The Global Catalogue of Microorganisms (GCM) 10K type strain sequencing project: providing services to taxonomists for standard genome sequencing and annotation.</title>
        <authorList>
            <consortium name="The Broad Institute Genomics Platform"/>
            <consortium name="The Broad Institute Genome Sequencing Center for Infectious Disease"/>
            <person name="Wu L."/>
            <person name="Ma J."/>
        </authorList>
    </citation>
    <scope>NUCLEOTIDE SEQUENCE [LARGE SCALE GENOMIC DNA]</scope>
    <source>
        <strain evidence="3">CCM 8691</strain>
    </source>
</reference>